<gene>
    <name evidence="2" type="ORF">EHS24_009518</name>
</gene>
<comment type="caution">
    <text evidence="2">The sequence shown here is derived from an EMBL/GenBank/DDBJ whole genome shotgun (WGS) entry which is preliminary data.</text>
</comment>
<dbReference type="GeneID" id="39594061"/>
<feature type="compositionally biased region" description="Pro residues" evidence="1">
    <location>
        <begin position="39"/>
        <end position="49"/>
    </location>
</feature>
<dbReference type="EMBL" id="RSCE01000009">
    <property type="protein sequence ID" value="RSH79855.1"/>
    <property type="molecule type" value="Genomic_DNA"/>
</dbReference>
<evidence type="ECO:0000256" key="1">
    <source>
        <dbReference type="SAM" id="MobiDB-lite"/>
    </source>
</evidence>
<proteinExistence type="predicted"/>
<reference evidence="2 3" key="1">
    <citation type="submission" date="2018-11" db="EMBL/GenBank/DDBJ databases">
        <title>Genome sequence of Apiotrichum porosum DSM 27194.</title>
        <authorList>
            <person name="Aliyu H."/>
            <person name="Gorte O."/>
            <person name="Ochsenreither K."/>
        </authorList>
    </citation>
    <scope>NUCLEOTIDE SEQUENCE [LARGE SCALE GENOMIC DNA]</scope>
    <source>
        <strain evidence="2 3">DSM 27194</strain>
    </source>
</reference>
<evidence type="ECO:0000313" key="2">
    <source>
        <dbReference type="EMBL" id="RSH79855.1"/>
    </source>
</evidence>
<name>A0A427XLU7_9TREE</name>
<organism evidence="2 3">
    <name type="scientific">Apiotrichum porosum</name>
    <dbReference type="NCBI Taxonomy" id="105984"/>
    <lineage>
        <taxon>Eukaryota</taxon>
        <taxon>Fungi</taxon>
        <taxon>Dikarya</taxon>
        <taxon>Basidiomycota</taxon>
        <taxon>Agaricomycotina</taxon>
        <taxon>Tremellomycetes</taxon>
        <taxon>Trichosporonales</taxon>
        <taxon>Trichosporonaceae</taxon>
        <taxon>Apiotrichum</taxon>
    </lineage>
</organism>
<evidence type="ECO:0000313" key="3">
    <source>
        <dbReference type="Proteomes" id="UP000279236"/>
    </source>
</evidence>
<dbReference type="Proteomes" id="UP000279236">
    <property type="component" value="Unassembled WGS sequence"/>
</dbReference>
<sequence>MYQRLCGLLDGLYELGTVLEDVDEEDGGGRVLRGDLDLPPTPVPAPPSATPASLGQGKLVTPSILPPVRKHRDHGHTHTHVQTLWTRHPETISQKAKPISENRQSATTFRPQLPPRHLQVFHTSQTSKKVGLGGDEAPVDESGIRTHVRRLRMNSCKKQEKTLTQRLRPLGHLAEDDVLFVSG</sequence>
<accession>A0A427XLU7</accession>
<feature type="region of interest" description="Disordered" evidence="1">
    <location>
        <begin position="35"/>
        <end position="58"/>
    </location>
</feature>
<dbReference type="AlphaFoldDB" id="A0A427XLU7"/>
<keyword evidence="3" id="KW-1185">Reference proteome</keyword>
<protein>
    <submittedName>
        <fullName evidence="2">Uncharacterized protein</fullName>
    </submittedName>
</protein>
<dbReference type="RefSeq" id="XP_028474964.1">
    <property type="nucleotide sequence ID" value="XM_028624796.1"/>
</dbReference>